<dbReference type="GO" id="GO:0031167">
    <property type="term" value="P:rRNA methylation"/>
    <property type="evidence" value="ECO:0007669"/>
    <property type="project" value="InterPro"/>
</dbReference>
<keyword evidence="4" id="KW-1185">Reference proteome</keyword>
<protein>
    <submittedName>
        <fullName evidence="3">16S rRNA (Guanine(966)-N(2))-methyltransferase RsmD</fullName>
    </submittedName>
</protein>
<dbReference type="Gene3D" id="3.40.50.150">
    <property type="entry name" value="Vaccinia Virus protein VP39"/>
    <property type="match status" value="1"/>
</dbReference>
<keyword evidence="1 3" id="KW-0489">Methyltransferase</keyword>
<dbReference type="PROSITE" id="PS00092">
    <property type="entry name" value="N6_MTASE"/>
    <property type="match status" value="1"/>
</dbReference>
<dbReference type="PANTHER" id="PTHR43542">
    <property type="entry name" value="METHYLTRANSFERASE"/>
    <property type="match status" value="1"/>
</dbReference>
<dbReference type="InterPro" id="IPR002052">
    <property type="entry name" value="DNA_methylase_N6_adenine_CS"/>
</dbReference>
<dbReference type="SUPFAM" id="SSF53335">
    <property type="entry name" value="S-adenosyl-L-methionine-dependent methyltransferases"/>
    <property type="match status" value="1"/>
</dbReference>
<dbReference type="CDD" id="cd02440">
    <property type="entry name" value="AdoMet_MTases"/>
    <property type="match status" value="1"/>
</dbReference>
<dbReference type="STRING" id="1640674.SAMN05216323_100763"/>
<evidence type="ECO:0000313" key="4">
    <source>
        <dbReference type="Proteomes" id="UP000199452"/>
    </source>
</evidence>
<dbReference type="InterPro" id="IPR029063">
    <property type="entry name" value="SAM-dependent_MTases_sf"/>
</dbReference>
<dbReference type="Proteomes" id="UP000199452">
    <property type="component" value="Unassembled WGS sequence"/>
</dbReference>
<evidence type="ECO:0000256" key="1">
    <source>
        <dbReference type="ARBA" id="ARBA00022603"/>
    </source>
</evidence>
<dbReference type="GO" id="GO:0008168">
    <property type="term" value="F:methyltransferase activity"/>
    <property type="evidence" value="ECO:0007669"/>
    <property type="project" value="UniProtKB-KW"/>
</dbReference>
<dbReference type="Pfam" id="PF03602">
    <property type="entry name" value="Cons_hypoth95"/>
    <property type="match status" value="1"/>
</dbReference>
<name>A0A1G6H681_9BACT</name>
<dbReference type="GO" id="GO:0003676">
    <property type="term" value="F:nucleic acid binding"/>
    <property type="evidence" value="ECO:0007669"/>
    <property type="project" value="InterPro"/>
</dbReference>
<dbReference type="RefSeq" id="WP_092435779.1">
    <property type="nucleotide sequence ID" value="NZ_FMYP01000007.1"/>
</dbReference>
<dbReference type="PIRSF" id="PIRSF004553">
    <property type="entry name" value="CHP00095"/>
    <property type="match status" value="1"/>
</dbReference>
<gene>
    <name evidence="3" type="ORF">SAMN05216323_100763</name>
</gene>
<dbReference type="PANTHER" id="PTHR43542:SF1">
    <property type="entry name" value="METHYLTRANSFERASE"/>
    <property type="match status" value="1"/>
</dbReference>
<dbReference type="OrthoDB" id="9803017at2"/>
<keyword evidence="2 3" id="KW-0808">Transferase</keyword>
<sequence length="177" mass="20135">MRIIAGSFRGKQIAPPKNFNARPTTDVAKEGLFNILTNYFSFEEVKVLDLFSGSGSISYEFASRGCLDVDLVEMNPIHYAFIAKTIKDLGFNQIHPVKHNAFQFLKFCKKKYDLIFADPPYDIDGIDQIPTLTFENDLLADGGWLIVEHSGSFDFSGMPNYRESRLYGKVHFSIFEK</sequence>
<proteinExistence type="predicted"/>
<evidence type="ECO:0000313" key="3">
    <source>
        <dbReference type="EMBL" id="SDB89731.1"/>
    </source>
</evidence>
<dbReference type="AlphaFoldDB" id="A0A1G6H681"/>
<evidence type="ECO:0000256" key="2">
    <source>
        <dbReference type="ARBA" id="ARBA00022679"/>
    </source>
</evidence>
<organism evidence="3 4">
    <name type="scientific">Williamwhitmania taraxaci</name>
    <dbReference type="NCBI Taxonomy" id="1640674"/>
    <lineage>
        <taxon>Bacteria</taxon>
        <taxon>Pseudomonadati</taxon>
        <taxon>Bacteroidota</taxon>
        <taxon>Bacteroidia</taxon>
        <taxon>Bacteroidales</taxon>
        <taxon>Williamwhitmaniaceae</taxon>
        <taxon>Williamwhitmania</taxon>
    </lineage>
</organism>
<accession>A0A1G6H681</accession>
<dbReference type="InterPro" id="IPR004398">
    <property type="entry name" value="RNA_MeTrfase_RsmD"/>
</dbReference>
<dbReference type="EMBL" id="FMYP01000007">
    <property type="protein sequence ID" value="SDB89731.1"/>
    <property type="molecule type" value="Genomic_DNA"/>
</dbReference>
<reference evidence="3 4" key="1">
    <citation type="submission" date="2016-09" db="EMBL/GenBank/DDBJ databases">
        <authorList>
            <person name="Capua I."/>
            <person name="De Benedictis P."/>
            <person name="Joannis T."/>
            <person name="Lombin L.H."/>
            <person name="Cattoli G."/>
        </authorList>
    </citation>
    <scope>NUCLEOTIDE SEQUENCE [LARGE SCALE GENOMIC DNA]</scope>
    <source>
        <strain evidence="3 4">A7P-90m</strain>
    </source>
</reference>